<dbReference type="SUPFAM" id="SSF140931">
    <property type="entry name" value="Fic-like"/>
    <property type="match status" value="1"/>
</dbReference>
<dbReference type="InterPro" id="IPR003812">
    <property type="entry name" value="Fido"/>
</dbReference>
<proteinExistence type="predicted"/>
<dbReference type="Pfam" id="PF02661">
    <property type="entry name" value="Fic"/>
    <property type="match status" value="1"/>
</dbReference>
<dbReference type="Proteomes" id="UP000028073">
    <property type="component" value="Unassembled WGS sequence"/>
</dbReference>
<dbReference type="PANTHER" id="PTHR13504:SF38">
    <property type="entry name" value="FIDO DOMAIN-CONTAINING PROTEIN"/>
    <property type="match status" value="1"/>
</dbReference>
<dbReference type="STRING" id="1137799.GZ78_13945"/>
<dbReference type="OrthoDB" id="9807853at2"/>
<dbReference type="EMBL" id="JOKH01000002">
    <property type="protein sequence ID" value="KEQ18558.1"/>
    <property type="molecule type" value="Genomic_DNA"/>
</dbReference>
<dbReference type="InterPro" id="IPR040198">
    <property type="entry name" value="Fido_containing"/>
</dbReference>
<dbReference type="PROSITE" id="PS51459">
    <property type="entry name" value="FIDO"/>
    <property type="match status" value="1"/>
</dbReference>
<evidence type="ECO:0000313" key="2">
    <source>
        <dbReference type="EMBL" id="KEQ18558.1"/>
    </source>
</evidence>
<protein>
    <recommendedName>
        <fullName evidence="1">Fido domain-containing protein</fullName>
    </recommendedName>
</protein>
<dbReference type="Gene3D" id="1.10.3290.10">
    <property type="entry name" value="Fido-like domain"/>
    <property type="match status" value="1"/>
</dbReference>
<evidence type="ECO:0000259" key="1">
    <source>
        <dbReference type="PROSITE" id="PS51459"/>
    </source>
</evidence>
<comment type="caution">
    <text evidence="2">The sequence shown here is derived from an EMBL/GenBank/DDBJ whole genome shotgun (WGS) entry which is preliminary data.</text>
</comment>
<sequence>MHTLERLSDYRFTASQLGRFRQLGEFRGRQPHTLRQQTEVLDTLRQVATLESVEYGNSLEHISVSKEALRKLVQYEVKPATPAERQIAGYRDVLDMVTEPAEHTNVSSGLIRQLHATLYSHFPHEGGRWKATNKDIVERDSEGNRIGVLYRTVPAADTPKAMEFTVALYHQCLDKMIEPLLVASCAVLDFLCIHPFSDGNTRIARLIATLMLSLNNYDVGRYISLERIFAQNEQVYLDALQLSVKGWHEGTHNPMPWINFFLDSVIKAYEELEQRVDALQNQGSRAPKSQLIAMAIDNADGPFSVADICIQLPTVSRELVKKVVQQKRKDGALKSVGKGRGAHWERVG</sequence>
<dbReference type="PANTHER" id="PTHR13504">
    <property type="entry name" value="FIDO DOMAIN-CONTAINING PROTEIN DDB_G0283145"/>
    <property type="match status" value="1"/>
</dbReference>
<accession>A0A081NJD5</accession>
<dbReference type="InterPro" id="IPR036597">
    <property type="entry name" value="Fido-like_dom_sf"/>
</dbReference>
<gene>
    <name evidence="2" type="ORF">GZ78_13945</name>
</gene>
<dbReference type="AlphaFoldDB" id="A0A081NJD5"/>
<keyword evidence="3" id="KW-1185">Reference proteome</keyword>
<name>A0A081NJD5_9GAMM</name>
<dbReference type="RefSeq" id="WP_034836022.1">
    <property type="nucleotide sequence ID" value="NZ_JOKH01000002.1"/>
</dbReference>
<feature type="domain" description="Fido" evidence="1">
    <location>
        <begin position="106"/>
        <end position="263"/>
    </location>
</feature>
<evidence type="ECO:0000313" key="3">
    <source>
        <dbReference type="Proteomes" id="UP000028073"/>
    </source>
</evidence>
<organism evidence="2 3">
    <name type="scientific">Endozoicomonas numazuensis</name>
    <dbReference type="NCBI Taxonomy" id="1137799"/>
    <lineage>
        <taxon>Bacteria</taxon>
        <taxon>Pseudomonadati</taxon>
        <taxon>Pseudomonadota</taxon>
        <taxon>Gammaproteobacteria</taxon>
        <taxon>Oceanospirillales</taxon>
        <taxon>Endozoicomonadaceae</taxon>
        <taxon>Endozoicomonas</taxon>
    </lineage>
</organism>
<dbReference type="eggNOG" id="COG3177">
    <property type="taxonomic scope" value="Bacteria"/>
</dbReference>
<reference evidence="2 3" key="1">
    <citation type="submission" date="2014-06" db="EMBL/GenBank/DDBJ databases">
        <title>Whole Genome Sequences of Three Symbiotic Endozoicomonas Bacteria.</title>
        <authorList>
            <person name="Neave M.J."/>
            <person name="Apprill A."/>
            <person name="Voolstra C.R."/>
        </authorList>
    </citation>
    <scope>NUCLEOTIDE SEQUENCE [LARGE SCALE GENOMIC DNA]</scope>
    <source>
        <strain evidence="2 3">DSM 25634</strain>
    </source>
</reference>